<keyword evidence="3 5" id="KW-0131">Cell cycle</keyword>
<evidence type="ECO:0000256" key="5">
    <source>
        <dbReference type="HAMAP-Rule" id="MF_01197"/>
    </source>
</evidence>
<name>A0A223RTC8_9ACTN</name>
<dbReference type="GO" id="GO:0043093">
    <property type="term" value="P:FtsZ-dependent cytokinesis"/>
    <property type="evidence" value="ECO:0007669"/>
    <property type="project" value="UniProtKB-UniRule"/>
</dbReference>
<dbReference type="PANTHER" id="PTHR35798:SF1">
    <property type="entry name" value="CELL DIVISION PROTEIN SEPF"/>
    <property type="match status" value="1"/>
</dbReference>
<dbReference type="InterPro" id="IPR038594">
    <property type="entry name" value="SepF-like_sf"/>
</dbReference>
<dbReference type="GO" id="GO:0000917">
    <property type="term" value="P:division septum assembly"/>
    <property type="evidence" value="ECO:0007669"/>
    <property type="project" value="UniProtKB-KW"/>
</dbReference>
<evidence type="ECO:0000313" key="6">
    <source>
        <dbReference type="EMBL" id="ASU79125.1"/>
    </source>
</evidence>
<accession>A0A223RTC8</accession>
<dbReference type="HAMAP" id="MF_01197">
    <property type="entry name" value="SepF"/>
    <property type="match status" value="1"/>
</dbReference>
<dbReference type="GO" id="GO:0005737">
    <property type="term" value="C:cytoplasm"/>
    <property type="evidence" value="ECO:0007669"/>
    <property type="project" value="UniProtKB-SubCell"/>
</dbReference>
<keyword evidence="2 5" id="KW-0717">Septation</keyword>
<organism evidence="6 7">
    <name type="scientific">Actinopolyspora erythraea</name>
    <dbReference type="NCBI Taxonomy" id="414996"/>
    <lineage>
        <taxon>Bacteria</taxon>
        <taxon>Bacillati</taxon>
        <taxon>Actinomycetota</taxon>
        <taxon>Actinomycetes</taxon>
        <taxon>Actinopolysporales</taxon>
        <taxon>Actinopolysporaceae</taxon>
        <taxon>Actinopolyspora</taxon>
    </lineage>
</organism>
<dbReference type="PANTHER" id="PTHR35798">
    <property type="entry name" value="CELL DIVISION PROTEIN SEPF"/>
    <property type="match status" value="1"/>
</dbReference>
<evidence type="ECO:0000256" key="4">
    <source>
        <dbReference type="ARBA" id="ARBA00044936"/>
    </source>
</evidence>
<evidence type="ECO:0000256" key="3">
    <source>
        <dbReference type="ARBA" id="ARBA00023306"/>
    </source>
</evidence>
<keyword evidence="1 5" id="KW-0132">Cell division</keyword>
<keyword evidence="5" id="KW-0963">Cytoplasm</keyword>
<dbReference type="InterPro" id="IPR023052">
    <property type="entry name" value="Cell_div_SepF"/>
</dbReference>
<dbReference type="EMBL" id="CP022752">
    <property type="protein sequence ID" value="ASU79125.1"/>
    <property type="molecule type" value="Genomic_DNA"/>
</dbReference>
<comment type="subcellular location">
    <subcellularLocation>
        <location evidence="5">Cytoplasm</location>
    </subcellularLocation>
    <text evidence="5">Localizes to the division site, in a FtsZ-dependent manner.</text>
</comment>
<evidence type="ECO:0000256" key="1">
    <source>
        <dbReference type="ARBA" id="ARBA00022618"/>
    </source>
</evidence>
<gene>
    <name evidence="5" type="primary">sepF</name>
    <name evidence="6" type="ORF">CDG81_13445</name>
</gene>
<dbReference type="Proteomes" id="UP000215043">
    <property type="component" value="Chromosome"/>
</dbReference>
<dbReference type="InterPro" id="IPR007561">
    <property type="entry name" value="Cell_div_SepF/SepF-rel"/>
</dbReference>
<dbReference type="AlphaFoldDB" id="A0A223RTC8"/>
<comment type="function">
    <text evidence="4 5">Cell division protein that is part of the divisome complex and is recruited early to the Z-ring. Probably stimulates Z-ring formation, perhaps through the cross-linking of FtsZ protofilaments. Its function overlaps with FtsA.</text>
</comment>
<sequence length="157" mass="16923">MLEYLKVMAWPMVVTTLLVAYRSRVAGMLSKLSGLTAGGFSATFDSSVAEATALNSSDESTNSSFSPSVEELTVLVPTSYVEAREIGDHVRAGNPVLLDLQHLADEDAKRLVDFAAGLAYVSSGWLRKVRNRIFLVMPGHLHHGMSVSSSNPVQEPS</sequence>
<proteinExistence type="inferred from homology"/>
<comment type="subunit">
    <text evidence="5">Homodimer. Interacts with FtsZ.</text>
</comment>
<dbReference type="Gene3D" id="3.30.110.150">
    <property type="entry name" value="SepF-like protein"/>
    <property type="match status" value="1"/>
</dbReference>
<dbReference type="KEGG" id="aey:CDG81_13445"/>
<protein>
    <recommendedName>
        <fullName evidence="5">Cell division protein SepF</fullName>
    </recommendedName>
</protein>
<reference evidence="6 7" key="1">
    <citation type="submission" date="2017-08" db="EMBL/GenBank/DDBJ databases">
        <title>The complete genome sequence of moderately halophilic actinomycete Actinopolyspora erythraea YIM 90600, the producer of novel erythromycin, novel actinopolysporins A-C and tubercidin.</title>
        <authorList>
            <person name="Yin M."/>
            <person name="Tang S."/>
        </authorList>
    </citation>
    <scope>NUCLEOTIDE SEQUENCE [LARGE SCALE GENOMIC DNA]</scope>
    <source>
        <strain evidence="6 7">YIM 90600</strain>
    </source>
</reference>
<dbReference type="Pfam" id="PF04472">
    <property type="entry name" value="SepF"/>
    <property type="match status" value="1"/>
</dbReference>
<evidence type="ECO:0000313" key="7">
    <source>
        <dbReference type="Proteomes" id="UP000215043"/>
    </source>
</evidence>
<comment type="similarity">
    <text evidence="5">Belongs to the SepF family.</text>
</comment>
<evidence type="ECO:0000256" key="2">
    <source>
        <dbReference type="ARBA" id="ARBA00023210"/>
    </source>
</evidence>